<feature type="compositionally biased region" description="Pro residues" evidence="9">
    <location>
        <begin position="551"/>
        <end position="564"/>
    </location>
</feature>
<reference evidence="10 11" key="1">
    <citation type="submission" date="2016-07" db="EMBL/GenBank/DDBJ databases">
        <title>Pervasive Adenine N6-methylation of Active Genes in Fungi.</title>
        <authorList>
            <consortium name="DOE Joint Genome Institute"/>
            <person name="Mondo S.J."/>
            <person name="Dannebaum R.O."/>
            <person name="Kuo R.C."/>
            <person name="Labutti K."/>
            <person name="Haridas S."/>
            <person name="Kuo A."/>
            <person name="Salamov A."/>
            <person name="Ahrendt S.R."/>
            <person name="Lipzen A."/>
            <person name="Sullivan W."/>
            <person name="Andreopoulos W.B."/>
            <person name="Clum A."/>
            <person name="Lindquist E."/>
            <person name="Daum C."/>
            <person name="Ramamoorthy G.K."/>
            <person name="Gryganskyi A."/>
            <person name="Culley D."/>
            <person name="Magnuson J.K."/>
            <person name="James T.Y."/>
            <person name="O'Malley M.A."/>
            <person name="Stajich J.E."/>
            <person name="Spatafora J.W."/>
            <person name="Visel A."/>
            <person name="Grigoriev I.V."/>
        </authorList>
    </citation>
    <scope>NUCLEOTIDE SEQUENCE [LARGE SCALE GENOMIC DNA]</scope>
    <source>
        <strain evidence="10 11">PL171</strain>
    </source>
</reference>
<feature type="region of interest" description="Disordered" evidence="9">
    <location>
        <begin position="357"/>
        <end position="564"/>
    </location>
</feature>
<comment type="caution">
    <text evidence="10">The sequence shown here is derived from an EMBL/GenBank/DDBJ whole genome shotgun (WGS) entry which is preliminary data.</text>
</comment>
<feature type="compositionally biased region" description="Polar residues" evidence="9">
    <location>
        <begin position="469"/>
        <end position="479"/>
    </location>
</feature>
<evidence type="ECO:0000256" key="7">
    <source>
        <dbReference type="ARBA" id="ARBA00022884"/>
    </source>
</evidence>
<dbReference type="Gene3D" id="2.40.10.230">
    <property type="entry name" value="Probable tRNA pseudouridine synthase domain"/>
    <property type="match status" value="1"/>
</dbReference>
<proteinExistence type="inferred from homology"/>
<keyword evidence="7" id="KW-0694">RNA-binding</keyword>
<keyword evidence="8" id="KW-0539">Nucleus</keyword>
<feature type="compositionally biased region" description="Low complexity" evidence="9">
    <location>
        <begin position="41"/>
        <end position="83"/>
    </location>
</feature>
<evidence type="ECO:0000256" key="1">
    <source>
        <dbReference type="ARBA" id="ARBA00004123"/>
    </source>
</evidence>
<dbReference type="AlphaFoldDB" id="A0A1Y2I3S8"/>
<dbReference type="GO" id="GO:0006364">
    <property type="term" value="P:rRNA processing"/>
    <property type="evidence" value="ECO:0007669"/>
    <property type="project" value="UniProtKB-KW"/>
</dbReference>
<evidence type="ECO:0000256" key="5">
    <source>
        <dbReference type="ARBA" id="ARBA00022552"/>
    </source>
</evidence>
<dbReference type="STRING" id="765915.A0A1Y2I3S8"/>
<evidence type="ECO:0000256" key="2">
    <source>
        <dbReference type="ARBA" id="ARBA00009801"/>
    </source>
</evidence>
<feature type="region of interest" description="Disordered" evidence="9">
    <location>
        <begin position="1"/>
        <end position="132"/>
    </location>
</feature>
<feature type="compositionally biased region" description="Pro residues" evidence="9">
    <location>
        <begin position="486"/>
        <end position="496"/>
    </location>
</feature>
<gene>
    <name evidence="10" type="ORF">BCR44DRAFT_1481601</name>
</gene>
<dbReference type="GO" id="GO:0005634">
    <property type="term" value="C:nucleus"/>
    <property type="evidence" value="ECO:0007669"/>
    <property type="project" value="UniProtKB-SubCell"/>
</dbReference>
<dbReference type="InterPro" id="IPR040309">
    <property type="entry name" value="Naf1"/>
</dbReference>
<feature type="compositionally biased region" description="Low complexity" evidence="9">
    <location>
        <begin position="434"/>
        <end position="446"/>
    </location>
</feature>
<evidence type="ECO:0000256" key="4">
    <source>
        <dbReference type="ARBA" id="ARBA00022517"/>
    </source>
</evidence>
<feature type="compositionally biased region" description="Pro residues" evidence="9">
    <location>
        <begin position="663"/>
        <end position="677"/>
    </location>
</feature>
<organism evidence="10 11">
    <name type="scientific">Catenaria anguillulae PL171</name>
    <dbReference type="NCBI Taxonomy" id="765915"/>
    <lineage>
        <taxon>Eukaryota</taxon>
        <taxon>Fungi</taxon>
        <taxon>Fungi incertae sedis</taxon>
        <taxon>Blastocladiomycota</taxon>
        <taxon>Blastocladiomycetes</taxon>
        <taxon>Blastocladiales</taxon>
        <taxon>Catenariaceae</taxon>
        <taxon>Catenaria</taxon>
    </lineage>
</organism>
<keyword evidence="5" id="KW-0698">rRNA processing</keyword>
<feature type="region of interest" description="Disordered" evidence="9">
    <location>
        <begin position="648"/>
        <end position="692"/>
    </location>
</feature>
<evidence type="ECO:0000313" key="10">
    <source>
        <dbReference type="EMBL" id="ORZ41516.1"/>
    </source>
</evidence>
<feature type="compositionally biased region" description="Basic residues" evidence="9">
    <location>
        <begin position="416"/>
        <end position="433"/>
    </location>
</feature>
<feature type="compositionally biased region" description="Low complexity" evidence="9">
    <location>
        <begin position="648"/>
        <end position="662"/>
    </location>
</feature>
<evidence type="ECO:0000256" key="6">
    <source>
        <dbReference type="ARBA" id="ARBA00022553"/>
    </source>
</evidence>
<evidence type="ECO:0000256" key="8">
    <source>
        <dbReference type="ARBA" id="ARBA00023242"/>
    </source>
</evidence>
<accession>A0A1Y2I3S8</accession>
<dbReference type="PANTHER" id="PTHR31633:SF1">
    <property type="entry name" value="H_ACA RIBONUCLEOPROTEIN COMPLEX NON-CORE SUBUNIT NAF1"/>
    <property type="match status" value="1"/>
</dbReference>
<name>A0A1Y2I3S8_9FUNG</name>
<dbReference type="GO" id="GO:0000493">
    <property type="term" value="P:box H/ACA snoRNP assembly"/>
    <property type="evidence" value="ECO:0007669"/>
    <property type="project" value="InterPro"/>
</dbReference>
<keyword evidence="4" id="KW-0690">Ribosome biogenesis</keyword>
<comment type="subcellular location">
    <subcellularLocation>
        <location evidence="1">Nucleus</location>
    </subcellularLocation>
</comment>
<comment type="similarity">
    <text evidence="2">Belongs to the NAF1 family.</text>
</comment>
<keyword evidence="11" id="KW-1185">Reference proteome</keyword>
<dbReference type="Pfam" id="PF04410">
    <property type="entry name" value="Gar1"/>
    <property type="match status" value="1"/>
</dbReference>
<keyword evidence="6" id="KW-0597">Phosphoprotein</keyword>
<dbReference type="Proteomes" id="UP000193411">
    <property type="component" value="Unassembled WGS sequence"/>
</dbReference>
<dbReference type="InterPro" id="IPR038664">
    <property type="entry name" value="Gar1/Naf1_Cbf5-bd_sf"/>
</dbReference>
<dbReference type="SUPFAM" id="SSF50447">
    <property type="entry name" value="Translation proteins"/>
    <property type="match status" value="1"/>
</dbReference>
<dbReference type="OrthoDB" id="21550at2759"/>
<feature type="compositionally biased region" description="Gly residues" evidence="9">
    <location>
        <begin position="682"/>
        <end position="692"/>
    </location>
</feature>
<dbReference type="InterPro" id="IPR007504">
    <property type="entry name" value="H/ACA_rnp_Gar1/Naf1"/>
</dbReference>
<feature type="compositionally biased region" description="Acidic residues" evidence="9">
    <location>
        <begin position="84"/>
        <end position="108"/>
    </location>
</feature>
<feature type="compositionally biased region" description="Low complexity" evidence="9">
    <location>
        <begin position="378"/>
        <end position="415"/>
    </location>
</feature>
<evidence type="ECO:0000256" key="3">
    <source>
        <dbReference type="ARBA" id="ARBA00021438"/>
    </source>
</evidence>
<dbReference type="PANTHER" id="PTHR31633">
    <property type="entry name" value="H/ACA RIBONUCLEOPROTEIN COMPLEX NON-CORE SUBUNIT NAF1"/>
    <property type="match status" value="1"/>
</dbReference>
<dbReference type="GO" id="GO:0001522">
    <property type="term" value="P:pseudouridine synthesis"/>
    <property type="evidence" value="ECO:0007669"/>
    <property type="project" value="InterPro"/>
</dbReference>
<feature type="compositionally biased region" description="Low complexity" evidence="9">
    <location>
        <begin position="534"/>
        <end position="550"/>
    </location>
</feature>
<evidence type="ECO:0000256" key="9">
    <source>
        <dbReference type="SAM" id="MobiDB-lite"/>
    </source>
</evidence>
<dbReference type="InterPro" id="IPR009000">
    <property type="entry name" value="Transl_B-barrel_sf"/>
</dbReference>
<dbReference type="GO" id="GO:0003723">
    <property type="term" value="F:RNA binding"/>
    <property type="evidence" value="ECO:0007669"/>
    <property type="project" value="UniProtKB-KW"/>
</dbReference>
<dbReference type="EMBL" id="MCFL01000001">
    <property type="protein sequence ID" value="ORZ41516.1"/>
    <property type="molecule type" value="Genomic_DNA"/>
</dbReference>
<evidence type="ECO:0000313" key="11">
    <source>
        <dbReference type="Proteomes" id="UP000193411"/>
    </source>
</evidence>
<sequence>MDTDSHHQPAQPLAATPAAAPAIQEGEIQIDLDLDMDLDDAAPPAQASSTDASSPEPAPVSAAISSPSSSASDASSSDDVGNSDSDDGTSSEDDSDEDEDNDDEDDDDFLRAISGMDPDADDDEADPSSKPGEVLRTANEIATPEIAPVDNVVITPDMPLEVAGHVHMIVQDQVIILSSQPGDQRVLDDGTVLVFDDRTVLGRLFETFGPVAKPMFSVRFASPAQINKERVVKGKTVYYVPDLSVWALTDQLRQMRGCDASNAFDEEVGDKEMEFSDDEEEARWKKQVKAAKSGRNIAQYENNDMASPRKRARGQHHLAYNNDDGETFDYGYDVSGVGRGRGGRHPPIMRQQVHVPATAPRPPQQAGPSIDDLFSRYTSSTPSSSAAPSAPAPAVKHEFQSQPPRHQQQPQQPHHQQPRHTQSHHQQHNRQQHHSNSSPSTSSMAPRSPPAPVIKHERPPPKLVGPPVNAQSLFTNTAPVSHLGRVPPPVGGPAPPAAGFAQLASFTGGAPARAIAGLPPRPREMPQPPPQQPQPQSQRPAPSIWSSVSAPAPPSIASPTPPAVPAAIQQAAPVPAPAVAAASGATDPNLVQLLQTMQAMQAVQSQLVAQLVGLGSTPNVANAAGAAGVPDLSALLASVAGGAGAFGSLVGQQQQPQQQGVQAPPPPPPAQQQPQQPPQLQGQGGPGSIWKM</sequence>
<protein>
    <recommendedName>
        <fullName evidence="3">H/ACA ribonucleoprotein complex non-core subunit NAF1</fullName>
    </recommendedName>
</protein>
<dbReference type="GO" id="GO:0005732">
    <property type="term" value="C:sno(s)RNA-containing ribonucleoprotein complex"/>
    <property type="evidence" value="ECO:0007669"/>
    <property type="project" value="InterPro"/>
</dbReference>
<feature type="compositionally biased region" description="Acidic residues" evidence="9">
    <location>
        <begin position="28"/>
        <end position="40"/>
    </location>
</feature>
<feature type="compositionally biased region" description="Low complexity" evidence="9">
    <location>
        <begin position="9"/>
        <end position="22"/>
    </location>
</feature>